<dbReference type="GO" id="GO:0051082">
    <property type="term" value="F:unfolded protein binding"/>
    <property type="evidence" value="ECO:0007669"/>
    <property type="project" value="UniProtKB-UniRule"/>
</dbReference>
<proteinExistence type="inferred from homology"/>
<dbReference type="GO" id="GO:0009408">
    <property type="term" value="P:response to heat"/>
    <property type="evidence" value="ECO:0007669"/>
    <property type="project" value="InterPro"/>
</dbReference>
<evidence type="ECO:0000313" key="17">
    <source>
        <dbReference type="Proteomes" id="UP000184512"/>
    </source>
</evidence>
<evidence type="ECO:0000256" key="7">
    <source>
        <dbReference type="ARBA" id="ARBA00023016"/>
    </source>
</evidence>
<keyword evidence="7 11" id="KW-0346">Stress response</keyword>
<dbReference type="Proteomes" id="UP000184512">
    <property type="component" value="Unassembled WGS sequence"/>
</dbReference>
<evidence type="ECO:0000256" key="11">
    <source>
        <dbReference type="HAMAP-Rule" id="MF_01152"/>
    </source>
</evidence>
<dbReference type="FunFam" id="2.10.230.10:FF:000002">
    <property type="entry name" value="Molecular chaperone DnaJ"/>
    <property type="match status" value="1"/>
</dbReference>
<feature type="binding site" evidence="11">
    <location>
        <position position="175"/>
    </location>
    <ligand>
        <name>Zn(2+)</name>
        <dbReference type="ChEBI" id="CHEBI:29105"/>
        <label>1</label>
    </ligand>
</feature>
<dbReference type="InterPro" id="IPR001623">
    <property type="entry name" value="DnaJ_domain"/>
</dbReference>
<keyword evidence="5 11" id="KW-0863">Zinc-finger</keyword>
<dbReference type="PANTHER" id="PTHR43096">
    <property type="entry name" value="DNAJ HOMOLOG 1, MITOCHONDRIAL-RELATED"/>
    <property type="match status" value="1"/>
</dbReference>
<dbReference type="OrthoDB" id="9779889at2"/>
<dbReference type="SUPFAM" id="SSF49493">
    <property type="entry name" value="HSP40/DnaJ peptide-binding domain"/>
    <property type="match status" value="2"/>
</dbReference>
<feature type="domain" description="J" evidence="14">
    <location>
        <begin position="10"/>
        <end position="75"/>
    </location>
</feature>
<gene>
    <name evidence="11" type="primary">dnaJ</name>
    <name evidence="16" type="ORF">SAMN02745244_01213</name>
</gene>
<dbReference type="STRING" id="1123357.SAMN02745244_01213"/>
<dbReference type="EMBL" id="FQZG01000017">
    <property type="protein sequence ID" value="SHI85767.1"/>
    <property type="molecule type" value="Genomic_DNA"/>
</dbReference>
<dbReference type="PANTHER" id="PTHR43096:SF54">
    <property type="entry name" value="CHAPERONE PROTEIN DNAJ 1"/>
    <property type="match status" value="1"/>
</dbReference>
<keyword evidence="4 11" id="KW-0677">Repeat</keyword>
<organism evidence="16 17">
    <name type="scientific">Tessaracoccus bendigoensis DSM 12906</name>
    <dbReference type="NCBI Taxonomy" id="1123357"/>
    <lineage>
        <taxon>Bacteria</taxon>
        <taxon>Bacillati</taxon>
        <taxon>Actinomycetota</taxon>
        <taxon>Actinomycetes</taxon>
        <taxon>Propionibacteriales</taxon>
        <taxon>Propionibacteriaceae</taxon>
        <taxon>Tessaracoccus</taxon>
    </lineage>
</organism>
<dbReference type="SUPFAM" id="SSF46565">
    <property type="entry name" value="Chaperone J-domain"/>
    <property type="match status" value="1"/>
</dbReference>
<dbReference type="InterPro" id="IPR002939">
    <property type="entry name" value="DnaJ_C"/>
</dbReference>
<dbReference type="SMART" id="SM00271">
    <property type="entry name" value="DnaJ"/>
    <property type="match status" value="1"/>
</dbReference>
<dbReference type="Gene3D" id="1.10.287.110">
    <property type="entry name" value="DnaJ domain"/>
    <property type="match status" value="1"/>
</dbReference>
<protein>
    <recommendedName>
        <fullName evidence="10 11">Chaperone protein DnaJ</fullName>
    </recommendedName>
</protein>
<keyword evidence="2 11" id="KW-0235">DNA replication</keyword>
<dbReference type="NCBIfam" id="NF008035">
    <property type="entry name" value="PRK10767.1"/>
    <property type="match status" value="1"/>
</dbReference>
<dbReference type="CDD" id="cd10719">
    <property type="entry name" value="DnaJ_zf"/>
    <property type="match status" value="1"/>
</dbReference>
<feature type="binding site" evidence="11">
    <location>
        <position position="192"/>
    </location>
    <ligand>
        <name>Zn(2+)</name>
        <dbReference type="ChEBI" id="CHEBI:29105"/>
        <label>2</label>
    </ligand>
</feature>
<evidence type="ECO:0000256" key="5">
    <source>
        <dbReference type="ARBA" id="ARBA00022771"/>
    </source>
</evidence>
<dbReference type="SUPFAM" id="SSF57938">
    <property type="entry name" value="DnaJ/Hsp40 cysteine-rich domain"/>
    <property type="match status" value="1"/>
</dbReference>
<evidence type="ECO:0000313" key="16">
    <source>
        <dbReference type="EMBL" id="SHI85767.1"/>
    </source>
</evidence>
<dbReference type="Pfam" id="PF01556">
    <property type="entry name" value="DnaJ_C"/>
    <property type="match status" value="1"/>
</dbReference>
<dbReference type="Pfam" id="PF00684">
    <property type="entry name" value="DnaJ_CXXCXGXG"/>
    <property type="match status" value="1"/>
</dbReference>
<evidence type="ECO:0000256" key="10">
    <source>
        <dbReference type="ARBA" id="ARBA00067609"/>
    </source>
</evidence>
<dbReference type="InterPro" id="IPR036869">
    <property type="entry name" value="J_dom_sf"/>
</dbReference>
<dbReference type="Gene3D" id="2.60.260.20">
    <property type="entry name" value="Urease metallochaperone UreE, N-terminal domain"/>
    <property type="match status" value="2"/>
</dbReference>
<evidence type="ECO:0000256" key="9">
    <source>
        <dbReference type="ARBA" id="ARBA00061004"/>
    </source>
</evidence>
<feature type="binding site" evidence="11">
    <location>
        <position position="229"/>
    </location>
    <ligand>
        <name>Zn(2+)</name>
        <dbReference type="ChEBI" id="CHEBI:29105"/>
        <label>1</label>
    </ligand>
</feature>
<dbReference type="PROSITE" id="PS51188">
    <property type="entry name" value="ZF_CR"/>
    <property type="match status" value="1"/>
</dbReference>
<dbReference type="GO" id="GO:0005524">
    <property type="term" value="F:ATP binding"/>
    <property type="evidence" value="ECO:0007669"/>
    <property type="project" value="InterPro"/>
</dbReference>
<reference evidence="16 17" key="1">
    <citation type="submission" date="2016-11" db="EMBL/GenBank/DDBJ databases">
        <authorList>
            <person name="Jaros S."/>
            <person name="Januszkiewicz K."/>
            <person name="Wedrychowicz H."/>
        </authorList>
    </citation>
    <scope>NUCLEOTIDE SEQUENCE [LARGE SCALE GENOMIC DNA]</scope>
    <source>
        <strain evidence="16 17">DSM 12906</strain>
    </source>
</reference>
<evidence type="ECO:0000256" key="2">
    <source>
        <dbReference type="ARBA" id="ARBA00022705"/>
    </source>
</evidence>
<dbReference type="GO" id="GO:0006260">
    <property type="term" value="P:DNA replication"/>
    <property type="evidence" value="ECO:0007669"/>
    <property type="project" value="UniProtKB-KW"/>
</dbReference>
<keyword evidence="8 11" id="KW-0143">Chaperone</keyword>
<dbReference type="InterPro" id="IPR001305">
    <property type="entry name" value="HSP_DnaJ_Cys-rich_dom"/>
</dbReference>
<name>A0A1M6EJX6_9ACTN</name>
<dbReference type="Gene3D" id="2.10.230.10">
    <property type="entry name" value="Heat shock protein DnaJ, cysteine-rich domain"/>
    <property type="match status" value="1"/>
</dbReference>
<keyword evidence="6 11" id="KW-0862">Zinc</keyword>
<evidence type="ECO:0000256" key="1">
    <source>
        <dbReference type="ARBA" id="ARBA00022490"/>
    </source>
</evidence>
<comment type="function">
    <text evidence="11">Participates actively in the response to hyperosmotic and heat shock by preventing the aggregation of stress-denatured proteins and by disaggregating proteins, also in an autonomous, DnaK-independent fashion. Unfolded proteins bind initially to DnaJ; upon interaction with the DnaJ-bound protein, DnaK hydrolyzes its bound ATP, resulting in the formation of a stable complex. GrpE releases ADP from DnaK; ATP binding to DnaK triggers the release of the substrate protein, thus completing the reaction cycle. Several rounds of ATP-dependent interactions between DnaJ, DnaK and GrpE are required for fully efficient folding. Also involved, together with DnaK and GrpE, in the DNA replication of plasmids through activation of initiation proteins.</text>
</comment>
<feature type="repeat" description="CXXCXGXG motif" evidence="11">
    <location>
        <begin position="172"/>
        <end position="179"/>
    </location>
</feature>
<evidence type="ECO:0000256" key="3">
    <source>
        <dbReference type="ARBA" id="ARBA00022723"/>
    </source>
</evidence>
<comment type="cofactor">
    <cofactor evidence="11">
        <name>Zn(2+)</name>
        <dbReference type="ChEBI" id="CHEBI:29105"/>
    </cofactor>
    <text evidence="11">Binds 2 Zn(2+) ions per monomer.</text>
</comment>
<feature type="binding site" evidence="11">
    <location>
        <position position="189"/>
    </location>
    <ligand>
        <name>Zn(2+)</name>
        <dbReference type="ChEBI" id="CHEBI:29105"/>
        <label>2</label>
    </ligand>
</feature>
<feature type="binding site" evidence="11">
    <location>
        <position position="212"/>
    </location>
    <ligand>
        <name>Zn(2+)</name>
        <dbReference type="ChEBI" id="CHEBI:29105"/>
        <label>2</label>
    </ligand>
</feature>
<dbReference type="CDD" id="cd10747">
    <property type="entry name" value="DnaJ_C"/>
    <property type="match status" value="1"/>
</dbReference>
<feature type="region of interest" description="Disordered" evidence="13">
    <location>
        <begin position="125"/>
        <end position="148"/>
    </location>
</feature>
<accession>A0A1M6EJX6</accession>
<dbReference type="GO" id="GO:0005737">
    <property type="term" value="C:cytoplasm"/>
    <property type="evidence" value="ECO:0007669"/>
    <property type="project" value="UniProtKB-SubCell"/>
</dbReference>
<feature type="repeat" description="CXXCXGXG motif" evidence="11">
    <location>
        <begin position="212"/>
        <end position="219"/>
    </location>
</feature>
<dbReference type="AlphaFoldDB" id="A0A1M6EJX6"/>
<sequence>MSTKDWLEKDYYKILGVSKSASSDEIKKAFRKIARANHPDQNPGDKAAEARFKEASEANAVLSDADKRKEYDEARSLFGGGFKFNRGAQPGGGGAGFEDLFRNASANAGGAGGLGDIFGGLFQGGGTTTSSRRTTQRGPRRGADVEGEAKISFEQAAEGATISLRTVSDEPCSACRGTGAKAGTLPRVCPTCEGSGMHTTQSGGVFSMSEPCVECLGRGLLVDDPCPVCEGSGRGKSSNTMQVRIPAGVQDGQRIRLKGKGAAGENGGASGDLYVLVHVAPHKLFGRSGTNLTLDVPVTFAEASLGAEIEIPTLNGPRVKLRIPASTPNGRTMRVRGKGVRKGDGTMGDLLVTIKVEVPEDLSEDAKAALKEYAAKAHEANPRIALFGG</sequence>
<comment type="subcellular location">
    <subcellularLocation>
        <location evidence="11">Cytoplasm</location>
    </subcellularLocation>
</comment>
<dbReference type="FunFam" id="2.60.260.20:FF:000013">
    <property type="entry name" value="DnaJ subfamily B member 11"/>
    <property type="match status" value="1"/>
</dbReference>
<evidence type="ECO:0000256" key="6">
    <source>
        <dbReference type="ARBA" id="ARBA00022833"/>
    </source>
</evidence>
<dbReference type="NCBIfam" id="TIGR02349">
    <property type="entry name" value="DnaJ_bact"/>
    <property type="match status" value="1"/>
</dbReference>
<dbReference type="HAMAP" id="MF_01152">
    <property type="entry name" value="DnaJ"/>
    <property type="match status" value="1"/>
</dbReference>
<dbReference type="InterPro" id="IPR008971">
    <property type="entry name" value="HSP40/DnaJ_pept-bd"/>
</dbReference>
<dbReference type="InterPro" id="IPR036410">
    <property type="entry name" value="HSP_DnaJ_Cys-rich_dom_sf"/>
</dbReference>
<evidence type="ECO:0000256" key="13">
    <source>
        <dbReference type="SAM" id="MobiDB-lite"/>
    </source>
</evidence>
<evidence type="ECO:0000259" key="14">
    <source>
        <dbReference type="PROSITE" id="PS50076"/>
    </source>
</evidence>
<keyword evidence="17" id="KW-1185">Reference proteome</keyword>
<feature type="binding site" evidence="11">
    <location>
        <position position="215"/>
    </location>
    <ligand>
        <name>Zn(2+)</name>
        <dbReference type="ChEBI" id="CHEBI:29105"/>
        <label>2</label>
    </ligand>
</feature>
<evidence type="ECO:0000259" key="15">
    <source>
        <dbReference type="PROSITE" id="PS51188"/>
    </source>
</evidence>
<feature type="domain" description="CR-type" evidence="15">
    <location>
        <begin position="159"/>
        <end position="238"/>
    </location>
</feature>
<dbReference type="PRINTS" id="PR00625">
    <property type="entry name" value="JDOMAIN"/>
</dbReference>
<comment type="subunit">
    <text evidence="11">Homodimer.</text>
</comment>
<feature type="binding site" evidence="11">
    <location>
        <position position="226"/>
    </location>
    <ligand>
        <name>Zn(2+)</name>
        <dbReference type="ChEBI" id="CHEBI:29105"/>
        <label>1</label>
    </ligand>
</feature>
<dbReference type="GO" id="GO:0008270">
    <property type="term" value="F:zinc ion binding"/>
    <property type="evidence" value="ECO:0007669"/>
    <property type="project" value="UniProtKB-UniRule"/>
</dbReference>
<feature type="zinc finger region" description="CR-type" evidence="12">
    <location>
        <begin position="159"/>
        <end position="238"/>
    </location>
</feature>
<evidence type="ECO:0000256" key="8">
    <source>
        <dbReference type="ARBA" id="ARBA00023186"/>
    </source>
</evidence>
<comment type="domain">
    <text evidence="11">The J domain is necessary and sufficient to stimulate DnaK ATPase activity. Zinc center 1 plays an important role in the autonomous, DnaK-independent chaperone activity of DnaJ. Zinc center 2 is essential for interaction with DnaK and for DnaJ activity.</text>
</comment>
<feature type="repeat" description="CXXCXGXG motif" evidence="11">
    <location>
        <begin position="226"/>
        <end position="233"/>
    </location>
</feature>
<keyword evidence="3 11" id="KW-0479">Metal-binding</keyword>
<evidence type="ECO:0000256" key="4">
    <source>
        <dbReference type="ARBA" id="ARBA00022737"/>
    </source>
</evidence>
<feature type="binding site" evidence="11">
    <location>
        <position position="172"/>
    </location>
    <ligand>
        <name>Zn(2+)</name>
        <dbReference type="ChEBI" id="CHEBI:29105"/>
        <label>1</label>
    </ligand>
</feature>
<dbReference type="GO" id="GO:0031072">
    <property type="term" value="F:heat shock protein binding"/>
    <property type="evidence" value="ECO:0007669"/>
    <property type="project" value="InterPro"/>
</dbReference>
<dbReference type="RefSeq" id="WP_073186640.1">
    <property type="nucleotide sequence ID" value="NZ_FQZG01000017.1"/>
</dbReference>
<keyword evidence="1 11" id="KW-0963">Cytoplasm</keyword>
<dbReference type="PROSITE" id="PS50076">
    <property type="entry name" value="DNAJ_2"/>
    <property type="match status" value="1"/>
</dbReference>
<dbReference type="InterPro" id="IPR018253">
    <property type="entry name" value="DnaJ_domain_CS"/>
</dbReference>
<dbReference type="GO" id="GO:0042026">
    <property type="term" value="P:protein refolding"/>
    <property type="evidence" value="ECO:0007669"/>
    <property type="project" value="TreeGrafter"/>
</dbReference>
<dbReference type="PROSITE" id="PS00636">
    <property type="entry name" value="DNAJ_1"/>
    <property type="match status" value="1"/>
</dbReference>
<comment type="similarity">
    <text evidence="9 11">Belongs to the DnaJ family.</text>
</comment>
<dbReference type="InterPro" id="IPR012724">
    <property type="entry name" value="DnaJ"/>
</dbReference>
<dbReference type="CDD" id="cd06257">
    <property type="entry name" value="DnaJ"/>
    <property type="match status" value="1"/>
</dbReference>
<evidence type="ECO:0000256" key="12">
    <source>
        <dbReference type="PROSITE-ProRule" id="PRU00546"/>
    </source>
</evidence>
<feature type="repeat" description="CXXCXGXG motif" evidence="11">
    <location>
        <begin position="189"/>
        <end position="196"/>
    </location>
</feature>
<dbReference type="Pfam" id="PF00226">
    <property type="entry name" value="DnaJ"/>
    <property type="match status" value="1"/>
</dbReference>